<sequence length="1067" mass="118295">MKPVFLRVAAIVCCLGLMCQVSAQNNQNSKAKTISGTVRDEAGTPLVGVSVYAKGTTAATSTDVKGKFALQVDWNSTIVFSYIGMKTQEIPAERVTNLDVKMVSDATDIDDVLVVGYGTQRKVDLTGAVASIDASEATKDRVVMNLSSVLLGKVSGVRVTSSEGTPGSSARITIRGTTSINSDSNPLYVIDGVIAENVNISPGDIQEISVLKDAASTAIYGSRGANGVILITTKRGGKNEPMVDIYAMAGVQYMAKDIPMMNSREFVEKNYMRSFVYRTAAEGVSDINTVGSHGYEVFQDPEGNFYYVSKTAAYSGEYYRTTPLYYNTNWQKEMTQYAPLYDFRVSVSGSTNSNDYAIMLNAQDQDGIMINTGWDQKGARVNFNQKVAKWLDVGTNLSYTRSNSYGNAGNRHDGIIYNTLTQSPLYPTDFGMDYETPDGIPMLNLSNPVSLAELNFREKRNSSFSGTLAINIKPIEGLVFNLNQTYFSNDEETHLYYPSTVVEGNSAQGRARLERGFSEGWSSENTVTYARDINKIHRITGMLGMSIRSTRWENFNVEGNQFEQEDLGYYGFPSAKSVLPPELSDTKVNEVSFFGRLNYSLMDKYIFQATVRGDGSSRFAQNNKWGYFPSASAAWRISEEGWMKNVEFINNLKLRASWGISGKQAIGAYESLAKVGTYVTTINGVDPVMASYFSSLANDNLKWETTTEYNIGLDLGLWNNRLGIVVDMYDKTTSNLLYANPIPEYTGFTTVTENMGKIRNRGVEFTVNTIPVQTKNFEWTFDFNIGLNRSKVLALGIQDWMTLGCGWRTGDQGYLQVGMPLGNWYGLKVLGIWQSQSEIDQAIAQGLVDESQRPIPGQYRFYDKNGDGKTTSDDRVIIGTAEPDFTGGFSTAFRYKGLTLSANFVFTYGNQIFNGNSYELSGSNNYNNAYKSAANRWKPTLYYYDAVHGVRGDLFMEGNPSNTLPVSSGGLTPIEIVNDTWIEDGSYLRLQDITLSYELPEKFVRKLRLGKVRVFLTGTNLFCWTNYSGFDPDVNVSSGMAQYLLPGLDYFSYPRARTFSGGINISF</sequence>
<dbReference type="Gene3D" id="2.40.170.20">
    <property type="entry name" value="TonB-dependent receptor, beta-barrel domain"/>
    <property type="match status" value="1"/>
</dbReference>
<dbReference type="SUPFAM" id="SSF49464">
    <property type="entry name" value="Carboxypeptidase regulatory domain-like"/>
    <property type="match status" value="1"/>
</dbReference>
<accession>A0A9D2CBQ7</accession>
<dbReference type="InterPro" id="IPR023996">
    <property type="entry name" value="TonB-dep_OMP_SusC/RagA"/>
</dbReference>
<feature type="signal peptide" evidence="10">
    <location>
        <begin position="1"/>
        <end position="23"/>
    </location>
</feature>
<keyword evidence="3 8" id="KW-1134">Transmembrane beta strand</keyword>
<dbReference type="InterPro" id="IPR037066">
    <property type="entry name" value="Plug_dom_sf"/>
</dbReference>
<dbReference type="Pfam" id="PF00593">
    <property type="entry name" value="TonB_dep_Rec_b-barrel"/>
    <property type="match status" value="1"/>
</dbReference>
<organism evidence="13 14">
    <name type="scientific">Candidatus Alistipes intestinigallinarum</name>
    <dbReference type="NCBI Taxonomy" id="2838440"/>
    <lineage>
        <taxon>Bacteria</taxon>
        <taxon>Pseudomonadati</taxon>
        <taxon>Bacteroidota</taxon>
        <taxon>Bacteroidia</taxon>
        <taxon>Bacteroidales</taxon>
        <taxon>Rikenellaceae</taxon>
        <taxon>Alistipes</taxon>
    </lineage>
</organism>
<dbReference type="Pfam" id="PF07715">
    <property type="entry name" value="Plug"/>
    <property type="match status" value="1"/>
</dbReference>
<keyword evidence="6 8" id="KW-0472">Membrane</keyword>
<dbReference type="AlphaFoldDB" id="A0A9D2CBQ7"/>
<evidence type="ECO:0000256" key="4">
    <source>
        <dbReference type="ARBA" id="ARBA00022692"/>
    </source>
</evidence>
<dbReference type="InterPro" id="IPR036942">
    <property type="entry name" value="Beta-barrel_TonB_sf"/>
</dbReference>
<keyword evidence="13" id="KW-0675">Receptor</keyword>
<evidence type="ECO:0000256" key="2">
    <source>
        <dbReference type="ARBA" id="ARBA00022448"/>
    </source>
</evidence>
<feature type="domain" description="TonB-dependent receptor-like beta-barrel" evidence="11">
    <location>
        <begin position="485"/>
        <end position="787"/>
    </location>
</feature>
<dbReference type="Pfam" id="PF13715">
    <property type="entry name" value="CarbopepD_reg_2"/>
    <property type="match status" value="1"/>
</dbReference>
<evidence type="ECO:0000313" key="13">
    <source>
        <dbReference type="EMBL" id="HIY68627.1"/>
    </source>
</evidence>
<protein>
    <submittedName>
        <fullName evidence="13">TonB-dependent receptor</fullName>
    </submittedName>
</protein>
<dbReference type="InterPro" id="IPR012910">
    <property type="entry name" value="Plug_dom"/>
</dbReference>
<evidence type="ECO:0000259" key="12">
    <source>
        <dbReference type="Pfam" id="PF07715"/>
    </source>
</evidence>
<comment type="similarity">
    <text evidence="8 9">Belongs to the TonB-dependent receptor family.</text>
</comment>
<comment type="caution">
    <text evidence="13">The sequence shown here is derived from an EMBL/GenBank/DDBJ whole genome shotgun (WGS) entry which is preliminary data.</text>
</comment>
<evidence type="ECO:0000256" key="9">
    <source>
        <dbReference type="RuleBase" id="RU003357"/>
    </source>
</evidence>
<dbReference type="InterPro" id="IPR008969">
    <property type="entry name" value="CarboxyPept-like_regulatory"/>
</dbReference>
<dbReference type="EMBL" id="DXDA01000036">
    <property type="protein sequence ID" value="HIY68627.1"/>
    <property type="molecule type" value="Genomic_DNA"/>
</dbReference>
<gene>
    <name evidence="13" type="ORF">H9828_04340</name>
</gene>
<evidence type="ECO:0000256" key="3">
    <source>
        <dbReference type="ARBA" id="ARBA00022452"/>
    </source>
</evidence>
<dbReference type="Gene3D" id="2.170.130.10">
    <property type="entry name" value="TonB-dependent receptor, plug domain"/>
    <property type="match status" value="1"/>
</dbReference>
<dbReference type="GO" id="GO:0009279">
    <property type="term" value="C:cell outer membrane"/>
    <property type="evidence" value="ECO:0007669"/>
    <property type="project" value="UniProtKB-SubCell"/>
</dbReference>
<dbReference type="InterPro" id="IPR000531">
    <property type="entry name" value="Beta-barrel_TonB"/>
</dbReference>
<feature type="domain" description="TonB-dependent receptor plug" evidence="12">
    <location>
        <begin position="122"/>
        <end position="228"/>
    </location>
</feature>
<keyword evidence="10" id="KW-0732">Signal</keyword>
<reference evidence="13" key="1">
    <citation type="journal article" date="2021" name="PeerJ">
        <title>Extensive microbial diversity within the chicken gut microbiome revealed by metagenomics and culture.</title>
        <authorList>
            <person name="Gilroy R."/>
            <person name="Ravi A."/>
            <person name="Getino M."/>
            <person name="Pursley I."/>
            <person name="Horton D.L."/>
            <person name="Alikhan N.F."/>
            <person name="Baker D."/>
            <person name="Gharbi K."/>
            <person name="Hall N."/>
            <person name="Watson M."/>
            <person name="Adriaenssens E.M."/>
            <person name="Foster-Nyarko E."/>
            <person name="Jarju S."/>
            <person name="Secka A."/>
            <person name="Antonio M."/>
            <person name="Oren A."/>
            <person name="Chaudhuri R.R."/>
            <person name="La Ragione R."/>
            <person name="Hildebrand F."/>
            <person name="Pallen M.J."/>
        </authorList>
    </citation>
    <scope>NUCLEOTIDE SEQUENCE</scope>
    <source>
        <strain evidence="13">5134</strain>
    </source>
</reference>
<feature type="chain" id="PRO_5038570739" evidence="10">
    <location>
        <begin position="24"/>
        <end position="1067"/>
    </location>
</feature>
<evidence type="ECO:0000256" key="10">
    <source>
        <dbReference type="SAM" id="SignalP"/>
    </source>
</evidence>
<evidence type="ECO:0000256" key="5">
    <source>
        <dbReference type="ARBA" id="ARBA00023077"/>
    </source>
</evidence>
<comment type="subcellular location">
    <subcellularLocation>
        <location evidence="1 8">Cell outer membrane</location>
        <topology evidence="1 8">Multi-pass membrane protein</topology>
    </subcellularLocation>
</comment>
<dbReference type="PROSITE" id="PS52016">
    <property type="entry name" value="TONB_DEPENDENT_REC_3"/>
    <property type="match status" value="1"/>
</dbReference>
<proteinExistence type="inferred from homology"/>
<name>A0A9D2CBQ7_9BACT</name>
<keyword evidence="2 8" id="KW-0813">Transport</keyword>
<dbReference type="Proteomes" id="UP000886844">
    <property type="component" value="Unassembled WGS sequence"/>
</dbReference>
<dbReference type="NCBIfam" id="TIGR04057">
    <property type="entry name" value="SusC_RagA_signa"/>
    <property type="match status" value="1"/>
</dbReference>
<dbReference type="NCBIfam" id="TIGR04056">
    <property type="entry name" value="OMP_RagA_SusC"/>
    <property type="match status" value="1"/>
</dbReference>
<keyword evidence="4 8" id="KW-0812">Transmembrane</keyword>
<keyword evidence="5 9" id="KW-0798">TonB box</keyword>
<evidence type="ECO:0000259" key="11">
    <source>
        <dbReference type="Pfam" id="PF00593"/>
    </source>
</evidence>
<evidence type="ECO:0000256" key="7">
    <source>
        <dbReference type="ARBA" id="ARBA00023237"/>
    </source>
</evidence>
<dbReference type="InterPro" id="IPR039426">
    <property type="entry name" value="TonB-dep_rcpt-like"/>
</dbReference>
<evidence type="ECO:0000256" key="8">
    <source>
        <dbReference type="PROSITE-ProRule" id="PRU01360"/>
    </source>
</evidence>
<keyword evidence="7 8" id="KW-0998">Cell outer membrane</keyword>
<evidence type="ECO:0000256" key="6">
    <source>
        <dbReference type="ARBA" id="ARBA00023136"/>
    </source>
</evidence>
<reference evidence="13" key="2">
    <citation type="submission" date="2021-04" db="EMBL/GenBank/DDBJ databases">
        <authorList>
            <person name="Gilroy R."/>
        </authorList>
    </citation>
    <scope>NUCLEOTIDE SEQUENCE</scope>
    <source>
        <strain evidence="13">5134</strain>
    </source>
</reference>
<dbReference type="InterPro" id="IPR023997">
    <property type="entry name" value="TonB-dep_OMP_SusC/RagA_CS"/>
</dbReference>
<evidence type="ECO:0000313" key="14">
    <source>
        <dbReference type="Proteomes" id="UP000886844"/>
    </source>
</evidence>
<dbReference type="SUPFAM" id="SSF56935">
    <property type="entry name" value="Porins"/>
    <property type="match status" value="1"/>
</dbReference>
<dbReference type="Gene3D" id="2.60.40.1120">
    <property type="entry name" value="Carboxypeptidase-like, regulatory domain"/>
    <property type="match status" value="1"/>
</dbReference>
<evidence type="ECO:0000256" key="1">
    <source>
        <dbReference type="ARBA" id="ARBA00004571"/>
    </source>
</evidence>